<dbReference type="InterPro" id="IPR050229">
    <property type="entry name" value="GlpE_sulfurtransferase"/>
</dbReference>
<evidence type="ECO:0000259" key="2">
    <source>
        <dbReference type="PROSITE" id="PS50206"/>
    </source>
</evidence>
<dbReference type="InterPro" id="IPR001763">
    <property type="entry name" value="Rhodanese-like_dom"/>
</dbReference>
<feature type="transmembrane region" description="Helical" evidence="1">
    <location>
        <begin position="12"/>
        <end position="30"/>
    </location>
</feature>
<dbReference type="SUPFAM" id="SSF52821">
    <property type="entry name" value="Rhodanese/Cell cycle control phosphatase"/>
    <property type="match status" value="1"/>
</dbReference>
<feature type="domain" description="Rhodanese" evidence="2">
    <location>
        <begin position="50"/>
        <end position="139"/>
    </location>
</feature>
<dbReference type="AlphaFoldDB" id="A0A0F9M243"/>
<name>A0A0F9M243_9ZZZZ</name>
<dbReference type="Pfam" id="PF00581">
    <property type="entry name" value="Rhodanese"/>
    <property type="match status" value="1"/>
</dbReference>
<organism evidence="3">
    <name type="scientific">marine sediment metagenome</name>
    <dbReference type="NCBI Taxonomy" id="412755"/>
    <lineage>
        <taxon>unclassified sequences</taxon>
        <taxon>metagenomes</taxon>
        <taxon>ecological metagenomes</taxon>
    </lineage>
</organism>
<dbReference type="EMBL" id="LAZR01009759">
    <property type="protein sequence ID" value="KKM70745.1"/>
    <property type="molecule type" value="Genomic_DNA"/>
</dbReference>
<keyword evidence="1" id="KW-0472">Membrane</keyword>
<sequence>MEHLGEFIANHWLLSTAFIVLAWLVFSDVINRKLSGMHPLDANQSVRLVNQQKGKFVDVREPDEFKKEHITDSLNLPLSTIEEDSSKLKNMSQPLVIVCASGQRAKGAAKKLQAKGFTEVYVLSGGLGAWKEAKLPLFS</sequence>
<evidence type="ECO:0000256" key="1">
    <source>
        <dbReference type="SAM" id="Phobius"/>
    </source>
</evidence>
<gene>
    <name evidence="3" type="ORF">LCGC14_1437650</name>
</gene>
<dbReference type="PANTHER" id="PTHR43031:SF18">
    <property type="entry name" value="RHODANESE-RELATED SULFURTRANSFERASES"/>
    <property type="match status" value="1"/>
</dbReference>
<reference evidence="3" key="1">
    <citation type="journal article" date="2015" name="Nature">
        <title>Complex archaea that bridge the gap between prokaryotes and eukaryotes.</title>
        <authorList>
            <person name="Spang A."/>
            <person name="Saw J.H."/>
            <person name="Jorgensen S.L."/>
            <person name="Zaremba-Niedzwiedzka K."/>
            <person name="Martijn J."/>
            <person name="Lind A.E."/>
            <person name="van Eijk R."/>
            <person name="Schleper C."/>
            <person name="Guy L."/>
            <person name="Ettema T.J."/>
        </authorList>
    </citation>
    <scope>NUCLEOTIDE SEQUENCE</scope>
</reference>
<dbReference type="Gene3D" id="3.40.250.10">
    <property type="entry name" value="Rhodanese-like domain"/>
    <property type="match status" value="1"/>
</dbReference>
<dbReference type="PANTHER" id="PTHR43031">
    <property type="entry name" value="FAD-DEPENDENT OXIDOREDUCTASE"/>
    <property type="match status" value="1"/>
</dbReference>
<dbReference type="PROSITE" id="PS50206">
    <property type="entry name" value="RHODANESE_3"/>
    <property type="match status" value="1"/>
</dbReference>
<evidence type="ECO:0000313" key="3">
    <source>
        <dbReference type="EMBL" id="KKM70745.1"/>
    </source>
</evidence>
<protein>
    <recommendedName>
        <fullName evidence="2">Rhodanese domain-containing protein</fullName>
    </recommendedName>
</protein>
<dbReference type="SMART" id="SM00450">
    <property type="entry name" value="RHOD"/>
    <property type="match status" value="1"/>
</dbReference>
<comment type="caution">
    <text evidence="3">The sequence shown here is derived from an EMBL/GenBank/DDBJ whole genome shotgun (WGS) entry which is preliminary data.</text>
</comment>
<accession>A0A0F9M243</accession>
<proteinExistence type="predicted"/>
<keyword evidence="1" id="KW-1133">Transmembrane helix</keyword>
<dbReference type="InterPro" id="IPR036873">
    <property type="entry name" value="Rhodanese-like_dom_sf"/>
</dbReference>
<keyword evidence="1" id="KW-0812">Transmembrane</keyword>
<dbReference type="CDD" id="cd00158">
    <property type="entry name" value="RHOD"/>
    <property type="match status" value="1"/>
</dbReference>